<accession>A0A8X6X478</accession>
<keyword evidence="1" id="KW-1133">Transmembrane helix</keyword>
<keyword evidence="3" id="KW-1185">Reference proteome</keyword>
<feature type="transmembrane region" description="Helical" evidence="1">
    <location>
        <begin position="13"/>
        <end position="31"/>
    </location>
</feature>
<name>A0A8X6X478_9ARAC</name>
<sequence>MLSAAVGGSSSKSFLQMFIPILVLFMFFRCCEKMVEYPDQLGNATGILKMSLEASDSGSNQIIEKVSVGVGKGKPGSAMFENGASSRIDIYL</sequence>
<organism evidence="2 3">
    <name type="scientific">Trichonephila inaurata madagascariensis</name>
    <dbReference type="NCBI Taxonomy" id="2747483"/>
    <lineage>
        <taxon>Eukaryota</taxon>
        <taxon>Metazoa</taxon>
        <taxon>Ecdysozoa</taxon>
        <taxon>Arthropoda</taxon>
        <taxon>Chelicerata</taxon>
        <taxon>Arachnida</taxon>
        <taxon>Araneae</taxon>
        <taxon>Araneomorphae</taxon>
        <taxon>Entelegynae</taxon>
        <taxon>Araneoidea</taxon>
        <taxon>Nephilidae</taxon>
        <taxon>Trichonephila</taxon>
        <taxon>Trichonephila inaurata</taxon>
    </lineage>
</organism>
<keyword evidence="1" id="KW-0812">Transmembrane</keyword>
<reference evidence="2" key="1">
    <citation type="submission" date="2020-08" db="EMBL/GenBank/DDBJ databases">
        <title>Multicomponent nature underlies the extraordinary mechanical properties of spider dragline silk.</title>
        <authorList>
            <person name="Kono N."/>
            <person name="Nakamura H."/>
            <person name="Mori M."/>
            <person name="Yoshida Y."/>
            <person name="Ohtoshi R."/>
            <person name="Malay A.D."/>
            <person name="Moran D.A.P."/>
            <person name="Tomita M."/>
            <person name="Numata K."/>
            <person name="Arakawa K."/>
        </authorList>
    </citation>
    <scope>NUCLEOTIDE SEQUENCE</scope>
</reference>
<protein>
    <submittedName>
        <fullName evidence="2">Uncharacterized protein</fullName>
    </submittedName>
</protein>
<dbReference type="AlphaFoldDB" id="A0A8X6X478"/>
<dbReference type="EMBL" id="BMAV01005502">
    <property type="protein sequence ID" value="GFY46584.1"/>
    <property type="molecule type" value="Genomic_DNA"/>
</dbReference>
<comment type="caution">
    <text evidence="2">The sequence shown here is derived from an EMBL/GenBank/DDBJ whole genome shotgun (WGS) entry which is preliminary data.</text>
</comment>
<evidence type="ECO:0000256" key="1">
    <source>
        <dbReference type="SAM" id="Phobius"/>
    </source>
</evidence>
<evidence type="ECO:0000313" key="2">
    <source>
        <dbReference type="EMBL" id="GFY46584.1"/>
    </source>
</evidence>
<keyword evidence="1" id="KW-0472">Membrane</keyword>
<evidence type="ECO:0000313" key="3">
    <source>
        <dbReference type="Proteomes" id="UP000886998"/>
    </source>
</evidence>
<dbReference type="Proteomes" id="UP000886998">
    <property type="component" value="Unassembled WGS sequence"/>
</dbReference>
<gene>
    <name evidence="2" type="ORF">TNIN_160801</name>
</gene>
<proteinExistence type="predicted"/>